<sequence length="165" mass="18681">MSRVMLPHDPEDPQECGRAGELVTGVTITSGLLLRANGSQMNVTQAARAHRTRVKNQLKQLGFLAGRNILAAYARDGRIFEPFQRVDVLYVIHYPPRAHDMDADNLFPTVKPITDGLTLAGIWPDDSARYLRRRTYLASQYHSRTGEWDIDIHIQPLTNTDEEDL</sequence>
<reference evidence="1 2" key="1">
    <citation type="submission" date="2014-03" db="EMBL/GenBank/DDBJ databases">
        <title>Genomics of Bifidobacteria.</title>
        <authorList>
            <person name="Ventura M."/>
            <person name="Milani C."/>
            <person name="Lugli G.A."/>
        </authorList>
    </citation>
    <scope>NUCLEOTIDE SEQUENCE [LARGE SCALE GENOMIC DNA]</scope>
    <source>
        <strain evidence="1 2">LMG 10738</strain>
    </source>
</reference>
<evidence type="ECO:0000313" key="2">
    <source>
        <dbReference type="Proteomes" id="UP000029067"/>
    </source>
</evidence>
<dbReference type="OrthoDB" id="3237255at2"/>
<dbReference type="Gene3D" id="3.30.1330.70">
    <property type="entry name" value="Holliday junction resolvase RusA"/>
    <property type="match status" value="1"/>
</dbReference>
<organism evidence="1 2">
    <name type="scientific">Bifidobacterium cuniculi</name>
    <dbReference type="NCBI Taxonomy" id="1688"/>
    <lineage>
        <taxon>Bacteria</taxon>
        <taxon>Bacillati</taxon>
        <taxon>Actinomycetota</taxon>
        <taxon>Actinomycetes</taxon>
        <taxon>Bifidobacteriales</taxon>
        <taxon>Bifidobacteriaceae</taxon>
        <taxon>Bifidobacterium</taxon>
    </lineage>
</organism>
<dbReference type="GO" id="GO:0006281">
    <property type="term" value="P:DNA repair"/>
    <property type="evidence" value="ECO:0007669"/>
    <property type="project" value="InterPro"/>
</dbReference>
<keyword evidence="2" id="KW-1185">Reference proteome</keyword>
<dbReference type="RefSeq" id="WP_033516284.1">
    <property type="nucleotide sequence ID" value="NZ_JGYV01000001.1"/>
</dbReference>
<dbReference type="GO" id="GO:0000287">
    <property type="term" value="F:magnesium ion binding"/>
    <property type="evidence" value="ECO:0007669"/>
    <property type="project" value="InterPro"/>
</dbReference>
<dbReference type="Proteomes" id="UP000029067">
    <property type="component" value="Unassembled WGS sequence"/>
</dbReference>
<dbReference type="InterPro" id="IPR036614">
    <property type="entry name" value="RusA-like_sf"/>
</dbReference>
<protein>
    <submittedName>
        <fullName evidence="1">Prophage protein</fullName>
    </submittedName>
</protein>
<accession>A0A087B4H0</accession>
<evidence type="ECO:0000313" key="1">
    <source>
        <dbReference type="EMBL" id="KFI65920.1"/>
    </source>
</evidence>
<comment type="caution">
    <text evidence="1">The sequence shown here is derived from an EMBL/GenBank/DDBJ whole genome shotgun (WGS) entry which is preliminary data.</text>
</comment>
<gene>
    <name evidence="1" type="ORF">BCUN_0419</name>
</gene>
<dbReference type="eggNOG" id="ENOG502ZYVQ">
    <property type="taxonomic scope" value="Bacteria"/>
</dbReference>
<dbReference type="GO" id="GO:0006310">
    <property type="term" value="P:DNA recombination"/>
    <property type="evidence" value="ECO:0007669"/>
    <property type="project" value="InterPro"/>
</dbReference>
<dbReference type="SUPFAM" id="SSF103084">
    <property type="entry name" value="Holliday junction resolvase RusA"/>
    <property type="match status" value="1"/>
</dbReference>
<proteinExistence type="predicted"/>
<dbReference type="EMBL" id="JGYV01000001">
    <property type="protein sequence ID" value="KFI65920.1"/>
    <property type="molecule type" value="Genomic_DNA"/>
</dbReference>
<dbReference type="AlphaFoldDB" id="A0A087B4H0"/>
<dbReference type="STRING" id="1688.BCUN_0419"/>
<name>A0A087B4H0_9BIFI</name>